<dbReference type="Pfam" id="PF00471">
    <property type="entry name" value="Ribosomal_L33"/>
    <property type="match status" value="1"/>
</dbReference>
<dbReference type="NCBIfam" id="TIGR01023">
    <property type="entry name" value="rpmG_bact"/>
    <property type="match status" value="1"/>
</dbReference>
<comment type="similarity">
    <text evidence="1 5">Belongs to the bacterial ribosomal protein bL33 family.</text>
</comment>
<reference evidence="6 7" key="1">
    <citation type="submission" date="2024-03" db="EMBL/GenBank/DDBJ databases">
        <title>Community enrichment and isolation of bacterial strains for fucoidan degradation.</title>
        <authorList>
            <person name="Sichert A."/>
        </authorList>
    </citation>
    <scope>NUCLEOTIDE SEQUENCE [LARGE SCALE GENOMIC DNA]</scope>
    <source>
        <strain evidence="6 7">AS76</strain>
    </source>
</reference>
<dbReference type="PROSITE" id="PS00582">
    <property type="entry name" value="RIBOSOMAL_L33"/>
    <property type="match status" value="1"/>
</dbReference>
<dbReference type="InterPro" id="IPR018264">
    <property type="entry name" value="Ribosomal_bL33_CS"/>
</dbReference>
<keyword evidence="3 5" id="KW-0687">Ribonucleoprotein</keyword>
<proteinExistence type="inferred from homology"/>
<sequence>MAKGSREKIKLVSSAGTGHFYTTDKNKRNTPEKMVFKKYDPVVRKHVEYKEHKIK</sequence>
<dbReference type="InterPro" id="IPR011332">
    <property type="entry name" value="Ribosomal_zn-bd"/>
</dbReference>
<evidence type="ECO:0000256" key="3">
    <source>
        <dbReference type="ARBA" id="ARBA00023274"/>
    </source>
</evidence>
<comment type="caution">
    <text evidence="6">The sequence shown here is derived from an EMBL/GenBank/DDBJ whole genome shotgun (WGS) entry which is preliminary data.</text>
</comment>
<evidence type="ECO:0000256" key="2">
    <source>
        <dbReference type="ARBA" id="ARBA00022980"/>
    </source>
</evidence>
<evidence type="ECO:0000256" key="1">
    <source>
        <dbReference type="ARBA" id="ARBA00007596"/>
    </source>
</evidence>
<dbReference type="PANTHER" id="PTHR15238:SF1">
    <property type="entry name" value="LARGE RIBOSOMAL SUBUNIT PROTEIN BL33M"/>
    <property type="match status" value="1"/>
</dbReference>
<gene>
    <name evidence="5 6" type="primary">rpmG</name>
    <name evidence="6" type="ORF">WNY58_15880</name>
</gene>
<keyword evidence="7" id="KW-1185">Reference proteome</keyword>
<dbReference type="HAMAP" id="MF_00294">
    <property type="entry name" value="Ribosomal_bL33"/>
    <property type="match status" value="1"/>
</dbReference>
<protein>
    <recommendedName>
        <fullName evidence="4 5">Large ribosomal subunit protein bL33</fullName>
    </recommendedName>
</protein>
<evidence type="ECO:0000256" key="4">
    <source>
        <dbReference type="ARBA" id="ARBA00035176"/>
    </source>
</evidence>
<dbReference type="PANTHER" id="PTHR15238">
    <property type="entry name" value="54S RIBOSOMAL PROTEIN L39, MITOCHONDRIAL"/>
    <property type="match status" value="1"/>
</dbReference>
<dbReference type="InterPro" id="IPR038584">
    <property type="entry name" value="Ribosomal_bL33_sf"/>
</dbReference>
<evidence type="ECO:0000313" key="6">
    <source>
        <dbReference type="EMBL" id="MEM5537866.1"/>
    </source>
</evidence>
<dbReference type="SUPFAM" id="SSF57829">
    <property type="entry name" value="Zn-binding ribosomal proteins"/>
    <property type="match status" value="1"/>
</dbReference>
<organism evidence="6 7">
    <name type="scientific">Neptuniibacter pectenicola</name>
    <dbReference type="NCBI Taxonomy" id="1806669"/>
    <lineage>
        <taxon>Bacteria</taxon>
        <taxon>Pseudomonadati</taxon>
        <taxon>Pseudomonadota</taxon>
        <taxon>Gammaproteobacteria</taxon>
        <taxon>Oceanospirillales</taxon>
        <taxon>Oceanospirillaceae</taxon>
        <taxon>Neptuniibacter</taxon>
    </lineage>
</organism>
<evidence type="ECO:0000256" key="5">
    <source>
        <dbReference type="HAMAP-Rule" id="MF_00294"/>
    </source>
</evidence>
<name>A0ABU9TVX7_9GAMM</name>
<dbReference type="Proteomes" id="UP001449225">
    <property type="component" value="Unassembled WGS sequence"/>
</dbReference>
<evidence type="ECO:0000313" key="7">
    <source>
        <dbReference type="Proteomes" id="UP001449225"/>
    </source>
</evidence>
<dbReference type="RefSeq" id="WP_067988006.1">
    <property type="nucleotide sequence ID" value="NZ_CAXBCE010000031.1"/>
</dbReference>
<accession>A0ABU9TVX7</accession>
<keyword evidence="2 5" id="KW-0689">Ribosomal protein</keyword>
<dbReference type="EMBL" id="JBBMRA010000021">
    <property type="protein sequence ID" value="MEM5537866.1"/>
    <property type="molecule type" value="Genomic_DNA"/>
</dbReference>
<dbReference type="GO" id="GO:0005840">
    <property type="term" value="C:ribosome"/>
    <property type="evidence" value="ECO:0007669"/>
    <property type="project" value="UniProtKB-KW"/>
</dbReference>
<dbReference type="NCBIfam" id="NF001860">
    <property type="entry name" value="PRK00595.1"/>
    <property type="match status" value="1"/>
</dbReference>
<dbReference type="InterPro" id="IPR001705">
    <property type="entry name" value="Ribosomal_bL33"/>
</dbReference>
<dbReference type="Gene3D" id="2.20.28.120">
    <property type="entry name" value="Ribosomal protein L33"/>
    <property type="match status" value="1"/>
</dbReference>